<organism evidence="1">
    <name type="scientific">Triticum urartu</name>
    <name type="common">Red wild einkorn</name>
    <name type="synonym">Crithodium urartu</name>
    <dbReference type="NCBI Taxonomy" id="4572"/>
    <lineage>
        <taxon>Eukaryota</taxon>
        <taxon>Viridiplantae</taxon>
        <taxon>Streptophyta</taxon>
        <taxon>Embryophyta</taxon>
        <taxon>Tracheophyta</taxon>
        <taxon>Spermatophyta</taxon>
        <taxon>Magnoliopsida</taxon>
        <taxon>Liliopsida</taxon>
        <taxon>Poales</taxon>
        <taxon>Poaceae</taxon>
        <taxon>BOP clade</taxon>
        <taxon>Pooideae</taxon>
        <taxon>Triticodae</taxon>
        <taxon>Triticeae</taxon>
        <taxon>Triticinae</taxon>
        <taxon>Triticum</taxon>
    </lineage>
</organism>
<gene>
    <name evidence="1" type="ORF">TRIUR3_34715</name>
</gene>
<dbReference type="EMBL" id="KD251262">
    <property type="protein sequence ID" value="EMS48294.1"/>
    <property type="molecule type" value="Genomic_DNA"/>
</dbReference>
<proteinExistence type="predicted"/>
<protein>
    <submittedName>
        <fullName evidence="1">Uncharacterized protein</fullName>
    </submittedName>
</protein>
<reference evidence="1" key="1">
    <citation type="journal article" date="2013" name="Nature">
        <title>Draft genome of the wheat A-genome progenitor Triticum urartu.</title>
        <authorList>
            <person name="Ling H.Q."/>
            <person name="Zhao S."/>
            <person name="Liu D."/>
            <person name="Wang J."/>
            <person name="Sun H."/>
            <person name="Zhang C."/>
            <person name="Fan H."/>
            <person name="Li D."/>
            <person name="Dong L."/>
            <person name="Tao Y."/>
            <person name="Gao C."/>
            <person name="Wu H."/>
            <person name="Li Y."/>
            <person name="Cui Y."/>
            <person name="Guo X."/>
            <person name="Zheng S."/>
            <person name="Wang B."/>
            <person name="Yu K."/>
            <person name="Liang Q."/>
            <person name="Yang W."/>
            <person name="Lou X."/>
            <person name="Chen J."/>
            <person name="Feng M."/>
            <person name="Jian J."/>
            <person name="Zhang X."/>
            <person name="Luo G."/>
            <person name="Jiang Y."/>
            <person name="Liu J."/>
            <person name="Wang Z."/>
            <person name="Sha Y."/>
            <person name="Zhang B."/>
            <person name="Wu H."/>
            <person name="Tang D."/>
            <person name="Shen Q."/>
            <person name="Xue P."/>
            <person name="Zou S."/>
            <person name="Wang X."/>
            <person name="Liu X."/>
            <person name="Wang F."/>
            <person name="Yang Y."/>
            <person name="An X."/>
            <person name="Dong Z."/>
            <person name="Zhang K."/>
            <person name="Zhang X."/>
            <person name="Luo M.C."/>
            <person name="Dvorak J."/>
            <person name="Tong Y."/>
            <person name="Wang J."/>
            <person name="Yang H."/>
            <person name="Li Z."/>
            <person name="Wang D."/>
            <person name="Zhang A."/>
            <person name="Wang J."/>
        </authorList>
    </citation>
    <scope>NUCLEOTIDE SEQUENCE</scope>
</reference>
<evidence type="ECO:0000313" key="1">
    <source>
        <dbReference type="EMBL" id="EMS48294.1"/>
    </source>
</evidence>
<sequence>MLLHAARGCCPPPSPSLLPLPLPIVPAYTLQSARIPMAGSGRGLILAGGIRSFLLSGQTSMEETTTATMVVAAQVDDGAPMPPWIWSRPIWCLHSLPSLEREGEGAWRWRKRMPPVLVGGGGHRQRDWVRGERRGGGNRRRMWSVFADSWGGGGAEIMGRGIRFRRGDGGFQAC</sequence>
<accession>M7ZJM2</accession>
<dbReference type="AlphaFoldDB" id="M7ZJM2"/>
<name>M7ZJM2_TRIUA</name>